<name>A0A7S8C3C8_9HYPH</name>
<gene>
    <name evidence="8" type="ORF">HW532_07765</name>
</gene>
<protein>
    <submittedName>
        <fullName evidence="8">MFS transporter</fullName>
    </submittedName>
</protein>
<dbReference type="AlphaFoldDB" id="A0A7S8C3C8"/>
<dbReference type="PANTHER" id="PTHR43266:SF2">
    <property type="entry name" value="MAJOR FACILITATOR SUPERFAMILY (MFS) PROFILE DOMAIN-CONTAINING PROTEIN"/>
    <property type="match status" value="1"/>
</dbReference>
<keyword evidence="4 7" id="KW-0812">Transmembrane</keyword>
<proteinExistence type="predicted"/>
<sequence length="432" mass="45448">MSQFRLLATRRFLPLFVAQALGAFNDNAFRNAMAILITYDLAATRGIDAPMLITLATTVFIVPFFLFSAMAGALADRYDKAMLARRLKLAEIALMALAAIGFALESIAWQFAVLFLMGTQSAFFGPIKFGILPQLLGPRDLIAANALVEMGTFLSILTGLMFGGLLIATSGGPTIVSASVVAIALAGYLAARRIPPAPGTPGIAIPVSILPATWRLMREAAARPVIFRAIVAISWFWAVGAIFLTQLPAFTRLIVGGDETVTNLLIAAFTVGIAVGSLLCHRLLHGDISARYTPFASLAITVFAIDLVFAGRAAGAAASGDGLMDIATLLASPAHWRILADFAAIAMASGIFAVPLYAIVQTLSEPERRARVIASNNVLNALFMTLATLVATLFLAFGLDVADVFLGFALFNLAIAGLTVTLARTAIGPDGS</sequence>
<feature type="transmembrane region" description="Helical" evidence="7">
    <location>
        <begin position="338"/>
        <end position="360"/>
    </location>
</feature>
<dbReference type="Proteomes" id="UP000593594">
    <property type="component" value="Chromosome"/>
</dbReference>
<evidence type="ECO:0000256" key="6">
    <source>
        <dbReference type="ARBA" id="ARBA00023136"/>
    </source>
</evidence>
<keyword evidence="3" id="KW-1003">Cell membrane</keyword>
<evidence type="ECO:0000313" key="8">
    <source>
        <dbReference type="EMBL" id="QPC42605.1"/>
    </source>
</evidence>
<keyword evidence="9" id="KW-1185">Reference proteome</keyword>
<dbReference type="Pfam" id="PF07690">
    <property type="entry name" value="MFS_1"/>
    <property type="match status" value="1"/>
</dbReference>
<feature type="transmembrane region" description="Helical" evidence="7">
    <location>
        <begin position="52"/>
        <end position="75"/>
    </location>
</feature>
<reference evidence="8 9" key="1">
    <citation type="submission" date="2020-06" db="EMBL/GenBank/DDBJ databases">
        <title>Genome sequence of 2 isolates from Red Sea Mangroves.</title>
        <authorList>
            <person name="Sefrji F."/>
            <person name="Michoud G."/>
            <person name="Merlino G."/>
            <person name="Daffonchio D."/>
        </authorList>
    </citation>
    <scope>NUCLEOTIDE SEQUENCE [LARGE SCALE GENOMIC DNA]</scope>
    <source>
        <strain evidence="8 9">R1DC25</strain>
    </source>
</reference>
<dbReference type="Gene3D" id="1.20.1250.20">
    <property type="entry name" value="MFS general substrate transporter like domains"/>
    <property type="match status" value="1"/>
</dbReference>
<dbReference type="PANTHER" id="PTHR43266">
    <property type="entry name" value="MACROLIDE-EFFLUX PROTEIN"/>
    <property type="match status" value="1"/>
</dbReference>
<feature type="transmembrane region" description="Helical" evidence="7">
    <location>
        <begin position="87"/>
        <end position="104"/>
    </location>
</feature>
<feature type="transmembrane region" description="Helical" evidence="7">
    <location>
        <begin position="264"/>
        <end position="284"/>
    </location>
</feature>
<dbReference type="RefSeq" id="WP_213163840.1">
    <property type="nucleotide sequence ID" value="NZ_CP058214.1"/>
</dbReference>
<evidence type="ECO:0000256" key="2">
    <source>
        <dbReference type="ARBA" id="ARBA00022448"/>
    </source>
</evidence>
<feature type="transmembrane region" description="Helical" evidence="7">
    <location>
        <begin position="381"/>
        <end position="399"/>
    </location>
</feature>
<dbReference type="GO" id="GO:0005886">
    <property type="term" value="C:plasma membrane"/>
    <property type="evidence" value="ECO:0007669"/>
    <property type="project" value="UniProtKB-SubCell"/>
</dbReference>
<dbReference type="InterPro" id="IPR036259">
    <property type="entry name" value="MFS_trans_sf"/>
</dbReference>
<evidence type="ECO:0000256" key="1">
    <source>
        <dbReference type="ARBA" id="ARBA00004651"/>
    </source>
</evidence>
<keyword evidence="5 7" id="KW-1133">Transmembrane helix</keyword>
<dbReference type="InterPro" id="IPR011701">
    <property type="entry name" value="MFS"/>
</dbReference>
<keyword evidence="6 7" id="KW-0472">Membrane</keyword>
<evidence type="ECO:0000313" key="9">
    <source>
        <dbReference type="Proteomes" id="UP000593594"/>
    </source>
</evidence>
<dbReference type="GO" id="GO:0022857">
    <property type="term" value="F:transmembrane transporter activity"/>
    <property type="evidence" value="ECO:0007669"/>
    <property type="project" value="InterPro"/>
</dbReference>
<dbReference type="EMBL" id="CP058214">
    <property type="protein sequence ID" value="QPC42605.1"/>
    <property type="molecule type" value="Genomic_DNA"/>
</dbReference>
<dbReference type="CDD" id="cd06173">
    <property type="entry name" value="MFS_MefA_like"/>
    <property type="match status" value="1"/>
</dbReference>
<evidence type="ECO:0000256" key="3">
    <source>
        <dbReference type="ARBA" id="ARBA00022475"/>
    </source>
</evidence>
<feature type="transmembrane region" description="Helical" evidence="7">
    <location>
        <begin position="405"/>
        <end position="427"/>
    </location>
</feature>
<dbReference type="SUPFAM" id="SSF103473">
    <property type="entry name" value="MFS general substrate transporter"/>
    <property type="match status" value="1"/>
</dbReference>
<evidence type="ECO:0000256" key="4">
    <source>
        <dbReference type="ARBA" id="ARBA00022692"/>
    </source>
</evidence>
<evidence type="ECO:0000256" key="5">
    <source>
        <dbReference type="ARBA" id="ARBA00022989"/>
    </source>
</evidence>
<dbReference type="KEGG" id="kmn:HW532_07765"/>
<accession>A0A7S8C3C8</accession>
<evidence type="ECO:0000256" key="7">
    <source>
        <dbReference type="SAM" id="Phobius"/>
    </source>
</evidence>
<comment type="subcellular location">
    <subcellularLocation>
        <location evidence="1">Cell membrane</location>
        <topology evidence="1">Multi-pass membrane protein</topology>
    </subcellularLocation>
</comment>
<feature type="transmembrane region" description="Helical" evidence="7">
    <location>
        <begin position="225"/>
        <end position="244"/>
    </location>
</feature>
<feature type="transmembrane region" description="Helical" evidence="7">
    <location>
        <begin position="296"/>
        <end position="318"/>
    </location>
</feature>
<organism evidence="8 9">
    <name type="scientific">Kaustia mangrovi</name>
    <dbReference type="NCBI Taxonomy" id="2593653"/>
    <lineage>
        <taxon>Bacteria</taxon>
        <taxon>Pseudomonadati</taxon>
        <taxon>Pseudomonadota</taxon>
        <taxon>Alphaproteobacteria</taxon>
        <taxon>Hyphomicrobiales</taxon>
        <taxon>Parvibaculaceae</taxon>
        <taxon>Kaustia</taxon>
    </lineage>
</organism>
<keyword evidence="2" id="KW-0813">Transport</keyword>